<dbReference type="AlphaFoldDB" id="A0A1R1I7H6"/>
<evidence type="ECO:0000256" key="7">
    <source>
        <dbReference type="ARBA" id="ARBA00023077"/>
    </source>
</evidence>
<dbReference type="EMBL" id="MTHD01000002">
    <property type="protein sequence ID" value="OMG54708.1"/>
    <property type="molecule type" value="Genomic_DNA"/>
</dbReference>
<feature type="domain" description="TonB-dependent receptor plug" evidence="16">
    <location>
        <begin position="40"/>
        <end position="149"/>
    </location>
</feature>
<organism evidence="17 18">
    <name type="scientific">Azonexus hydrophilus</name>
    <dbReference type="NCBI Taxonomy" id="418702"/>
    <lineage>
        <taxon>Bacteria</taxon>
        <taxon>Pseudomonadati</taxon>
        <taxon>Pseudomonadota</taxon>
        <taxon>Betaproteobacteria</taxon>
        <taxon>Rhodocyclales</taxon>
        <taxon>Azonexaceae</taxon>
        <taxon>Azonexus</taxon>
    </lineage>
</organism>
<feature type="chain" id="PRO_5012797016" description="TonB-dependent receptor" evidence="14">
    <location>
        <begin position="23"/>
        <end position="656"/>
    </location>
</feature>
<evidence type="ECO:0008006" key="19">
    <source>
        <dbReference type="Google" id="ProtNLM"/>
    </source>
</evidence>
<keyword evidence="18" id="KW-1185">Reference proteome</keyword>
<evidence type="ECO:0000256" key="6">
    <source>
        <dbReference type="ARBA" id="ARBA00022729"/>
    </source>
</evidence>
<dbReference type="STRING" id="418702.BJN45_05730"/>
<evidence type="ECO:0000256" key="8">
    <source>
        <dbReference type="ARBA" id="ARBA00023136"/>
    </source>
</evidence>
<evidence type="ECO:0000256" key="3">
    <source>
        <dbReference type="ARBA" id="ARBA00022448"/>
    </source>
</evidence>
<dbReference type="Gene3D" id="2.40.170.20">
    <property type="entry name" value="TonB-dependent receptor, beta-barrel domain"/>
    <property type="match status" value="1"/>
</dbReference>
<name>A0A1R1I7H6_9RHOO</name>
<keyword evidence="10 11" id="KW-0998">Cell outer membrane</keyword>
<dbReference type="SUPFAM" id="SSF56935">
    <property type="entry name" value="Porins"/>
    <property type="match status" value="1"/>
</dbReference>
<evidence type="ECO:0000256" key="14">
    <source>
        <dbReference type="SAM" id="SignalP"/>
    </source>
</evidence>
<dbReference type="Pfam" id="PF00593">
    <property type="entry name" value="TonB_dep_Rec_b-barrel"/>
    <property type="match status" value="1"/>
</dbReference>
<evidence type="ECO:0000256" key="9">
    <source>
        <dbReference type="ARBA" id="ARBA00023170"/>
    </source>
</evidence>
<dbReference type="RefSeq" id="WP_076093018.1">
    <property type="nucleotide sequence ID" value="NZ_MTHD01000002.1"/>
</dbReference>
<reference evidence="17 18" key="1">
    <citation type="submission" date="2016-10" db="EMBL/GenBank/DDBJ databases">
        <title>Alkaliphiles isolated from bioreactors.</title>
        <authorList>
            <person name="Salah Z."/>
            <person name="Rout S.P."/>
            <person name="Humphreys P.N."/>
        </authorList>
    </citation>
    <scope>NUCLEOTIDE SEQUENCE [LARGE SCALE GENOMIC DNA]</scope>
    <source>
        <strain evidence="17 18">ZS02</strain>
    </source>
</reference>
<evidence type="ECO:0000256" key="13">
    <source>
        <dbReference type="RuleBase" id="RU003357"/>
    </source>
</evidence>
<dbReference type="InterPro" id="IPR039426">
    <property type="entry name" value="TonB-dep_rcpt-like"/>
</dbReference>
<dbReference type="PANTHER" id="PTHR30069:SF27">
    <property type="entry name" value="BLL4766 PROTEIN"/>
    <property type="match status" value="1"/>
</dbReference>
<evidence type="ECO:0000256" key="11">
    <source>
        <dbReference type="PROSITE-ProRule" id="PRU01360"/>
    </source>
</evidence>
<dbReference type="GO" id="GO:0044718">
    <property type="term" value="P:siderophore transmembrane transport"/>
    <property type="evidence" value="ECO:0007669"/>
    <property type="project" value="TreeGrafter"/>
</dbReference>
<keyword evidence="7 12" id="KW-0798">TonB box</keyword>
<dbReference type="InterPro" id="IPR036942">
    <property type="entry name" value="Beta-barrel_TonB_sf"/>
</dbReference>
<evidence type="ECO:0000256" key="10">
    <source>
        <dbReference type="ARBA" id="ARBA00023237"/>
    </source>
</evidence>
<keyword evidence="6 14" id="KW-0732">Signal</keyword>
<comment type="similarity">
    <text evidence="2 11 13">Belongs to the TonB-dependent receptor family.</text>
</comment>
<evidence type="ECO:0000259" key="16">
    <source>
        <dbReference type="Pfam" id="PF07715"/>
    </source>
</evidence>
<evidence type="ECO:0000259" key="15">
    <source>
        <dbReference type="Pfam" id="PF00593"/>
    </source>
</evidence>
<proteinExistence type="inferred from homology"/>
<feature type="signal peptide" evidence="14">
    <location>
        <begin position="1"/>
        <end position="22"/>
    </location>
</feature>
<dbReference type="InterPro" id="IPR012910">
    <property type="entry name" value="Plug_dom"/>
</dbReference>
<dbReference type="Proteomes" id="UP000187526">
    <property type="component" value="Unassembled WGS sequence"/>
</dbReference>
<keyword evidence="5 11" id="KW-0812">Transmembrane</keyword>
<dbReference type="GO" id="GO:0009279">
    <property type="term" value="C:cell outer membrane"/>
    <property type="evidence" value="ECO:0007669"/>
    <property type="project" value="UniProtKB-SubCell"/>
</dbReference>
<dbReference type="InterPro" id="IPR037066">
    <property type="entry name" value="Plug_dom_sf"/>
</dbReference>
<evidence type="ECO:0000256" key="2">
    <source>
        <dbReference type="ARBA" id="ARBA00009810"/>
    </source>
</evidence>
<keyword evidence="9" id="KW-0675">Receptor</keyword>
<dbReference type="Gene3D" id="2.170.130.10">
    <property type="entry name" value="TonB-dependent receptor, plug domain"/>
    <property type="match status" value="1"/>
</dbReference>
<feature type="short sequence motif" description="TonB box" evidence="12">
    <location>
        <begin position="28"/>
        <end position="34"/>
    </location>
</feature>
<comment type="subcellular location">
    <subcellularLocation>
        <location evidence="1 11">Cell outer membrane</location>
        <topology evidence="1 11">Multi-pass membrane protein</topology>
    </subcellularLocation>
</comment>
<dbReference type="Pfam" id="PF07715">
    <property type="entry name" value="Plug"/>
    <property type="match status" value="1"/>
</dbReference>
<evidence type="ECO:0000256" key="1">
    <source>
        <dbReference type="ARBA" id="ARBA00004571"/>
    </source>
</evidence>
<keyword evidence="3 11" id="KW-0813">Transport</keyword>
<accession>A0A1R1I7H6</accession>
<comment type="caution">
    <text evidence="17">The sequence shown here is derived from an EMBL/GenBank/DDBJ whole genome shotgun (WGS) entry which is preliminary data.</text>
</comment>
<dbReference type="PANTHER" id="PTHR30069">
    <property type="entry name" value="TONB-DEPENDENT OUTER MEMBRANE RECEPTOR"/>
    <property type="match status" value="1"/>
</dbReference>
<dbReference type="InterPro" id="IPR000531">
    <property type="entry name" value="Beta-barrel_TonB"/>
</dbReference>
<evidence type="ECO:0000256" key="4">
    <source>
        <dbReference type="ARBA" id="ARBA00022452"/>
    </source>
</evidence>
<evidence type="ECO:0000313" key="17">
    <source>
        <dbReference type="EMBL" id="OMG54708.1"/>
    </source>
</evidence>
<feature type="domain" description="TonB-dependent receptor-like beta-barrel" evidence="15">
    <location>
        <begin position="202"/>
        <end position="620"/>
    </location>
</feature>
<dbReference type="GO" id="GO:0015344">
    <property type="term" value="F:siderophore uptake transmembrane transporter activity"/>
    <property type="evidence" value="ECO:0007669"/>
    <property type="project" value="TreeGrafter"/>
</dbReference>
<keyword evidence="4 11" id="KW-1134">Transmembrane beta strand</keyword>
<evidence type="ECO:0000256" key="12">
    <source>
        <dbReference type="PROSITE-ProRule" id="PRU10143"/>
    </source>
</evidence>
<protein>
    <recommendedName>
        <fullName evidence="19">TonB-dependent receptor</fullName>
    </recommendedName>
</protein>
<gene>
    <name evidence="17" type="ORF">BJN45_05730</name>
</gene>
<evidence type="ECO:0000256" key="5">
    <source>
        <dbReference type="ARBA" id="ARBA00022692"/>
    </source>
</evidence>
<dbReference type="PROSITE" id="PS00430">
    <property type="entry name" value="TONB_DEPENDENT_REC_1"/>
    <property type="match status" value="1"/>
</dbReference>
<sequence>MQIRLKPVAALLLPLFAGSLHAEARLDTIVVTASRFESAQQENPIAAQIITADEIRNSSATNVSEVLNKLGGVHSRINFVGTPDSPLDLRGFGMTGEQNTLVLVDGQRISENELATARLSAIPLDSIERIEILRGAGAVLYGSGASGGTINIITRTAINAPLSGNVSTRVGSHDLRDIRGGFRAGGEMWGLRLNTQRFRTDNYRDNNRSELDTASGELRFGNRNGFVALGFNVDDQKSRLPGARTEALLHSDRRGATTPDDYLNSKSQRFSLRGEKRLGELTLALDIGRRDKRADMYNNSAWGSTLARTDVGVTTVSPRLLWQTGFDQVVNSLTVGADWSHWSYDNDTAATGFMSALDESGKQKNRAFYLRNDVHLTATGTRISIGGRKENVRQTQHERLVPRDAAEKHALSAYELALQQELGAGFSAYGRLGRSFRVANIDENRCWSAPCPTLLKPQRSHDREIGARWQGGKASLGVSLFEMDIDDEIHYNHLSFSNINLSPTRHRGLELEGRLLIGDSLDIAARYTRTQARFRQGIYGGVDVSGNDVPLVPKDRVSLTLGWQVFAATRIGLNLSYTGRQRYDNDQANRFRQMPAYTVADIKIAHDLGDWRLALGVNNLFDRKFYSYGIVNGTYTSFNAYPEDRRNAYVSAEYRF</sequence>
<evidence type="ECO:0000313" key="18">
    <source>
        <dbReference type="Proteomes" id="UP000187526"/>
    </source>
</evidence>
<keyword evidence="8 11" id="KW-0472">Membrane</keyword>
<dbReference type="OrthoDB" id="7176844at2"/>
<dbReference type="CDD" id="cd01347">
    <property type="entry name" value="ligand_gated_channel"/>
    <property type="match status" value="1"/>
</dbReference>
<dbReference type="InterPro" id="IPR010916">
    <property type="entry name" value="TonB_box_CS"/>
</dbReference>
<dbReference type="PROSITE" id="PS52016">
    <property type="entry name" value="TONB_DEPENDENT_REC_3"/>
    <property type="match status" value="1"/>
</dbReference>